<sequence length="41" mass="4095">MAASSSTARISASLTERSSSADILPYAGKLAKVDGVGGVLR</sequence>
<evidence type="ECO:0000313" key="2">
    <source>
        <dbReference type="Proteomes" id="UP000755585"/>
    </source>
</evidence>
<dbReference type="RefSeq" id="WP_281067213.1">
    <property type="nucleotide sequence ID" value="NZ_BAAAVU010000027.1"/>
</dbReference>
<proteinExistence type="predicted"/>
<accession>A0ABS4UF03</accession>
<protein>
    <submittedName>
        <fullName evidence="1">Uncharacterized protein</fullName>
    </submittedName>
</protein>
<keyword evidence="2" id="KW-1185">Reference proteome</keyword>
<gene>
    <name evidence="1" type="ORF">JOF29_001276</name>
</gene>
<reference evidence="1 2" key="1">
    <citation type="submission" date="2021-03" db="EMBL/GenBank/DDBJ databases">
        <title>Sequencing the genomes of 1000 actinobacteria strains.</title>
        <authorList>
            <person name="Klenk H.-P."/>
        </authorList>
    </citation>
    <scope>NUCLEOTIDE SEQUENCE [LARGE SCALE GENOMIC DNA]</scope>
    <source>
        <strain evidence="1 2">DSM 18824</strain>
    </source>
</reference>
<organism evidence="1 2">
    <name type="scientific">Kribbella aluminosa</name>
    <dbReference type="NCBI Taxonomy" id="416017"/>
    <lineage>
        <taxon>Bacteria</taxon>
        <taxon>Bacillati</taxon>
        <taxon>Actinomycetota</taxon>
        <taxon>Actinomycetes</taxon>
        <taxon>Propionibacteriales</taxon>
        <taxon>Kribbellaceae</taxon>
        <taxon>Kribbella</taxon>
    </lineage>
</organism>
<evidence type="ECO:0000313" key="1">
    <source>
        <dbReference type="EMBL" id="MBP2350193.1"/>
    </source>
</evidence>
<dbReference type="Proteomes" id="UP000755585">
    <property type="component" value="Unassembled WGS sequence"/>
</dbReference>
<name>A0ABS4UF03_9ACTN</name>
<comment type="caution">
    <text evidence="1">The sequence shown here is derived from an EMBL/GenBank/DDBJ whole genome shotgun (WGS) entry which is preliminary data.</text>
</comment>
<dbReference type="EMBL" id="JAGINT010000001">
    <property type="protein sequence ID" value="MBP2350193.1"/>
    <property type="molecule type" value="Genomic_DNA"/>
</dbReference>